<protein>
    <recommendedName>
        <fullName evidence="2">DUF4220 domain-containing protein</fullName>
    </recommendedName>
</protein>
<organism evidence="3 4">
    <name type="scientific">Rhynchospora breviuscula</name>
    <dbReference type="NCBI Taxonomy" id="2022672"/>
    <lineage>
        <taxon>Eukaryota</taxon>
        <taxon>Viridiplantae</taxon>
        <taxon>Streptophyta</taxon>
        <taxon>Embryophyta</taxon>
        <taxon>Tracheophyta</taxon>
        <taxon>Spermatophyta</taxon>
        <taxon>Magnoliopsida</taxon>
        <taxon>Liliopsida</taxon>
        <taxon>Poales</taxon>
        <taxon>Cyperaceae</taxon>
        <taxon>Cyperoideae</taxon>
        <taxon>Rhynchosporeae</taxon>
        <taxon>Rhynchospora</taxon>
    </lineage>
</organism>
<evidence type="ECO:0000259" key="2">
    <source>
        <dbReference type="Pfam" id="PF13968"/>
    </source>
</evidence>
<evidence type="ECO:0000256" key="1">
    <source>
        <dbReference type="SAM" id="Phobius"/>
    </source>
</evidence>
<feature type="domain" description="DUF4220" evidence="2">
    <location>
        <begin position="51"/>
        <end position="396"/>
    </location>
</feature>
<keyword evidence="4" id="KW-1185">Reference proteome</keyword>
<proteinExistence type="predicted"/>
<evidence type="ECO:0000313" key="3">
    <source>
        <dbReference type="EMBL" id="KAJ1691209.1"/>
    </source>
</evidence>
<sequence length="737" mass="84900">MQVIPFQVRQLWSSHEIRLLVLLSLILQIFLIFLAPLRKRSANRILSLLLWSFYLSADYVATLALGNLLNMQTQDTDESMSGDIMAFWAPFLLLHLGGPDSITSYSLEDNELWWRHLLGLVVQVSVAVLIFLESLPSPLYWKPAILVFIVGFLKFGERTLALRSASMDELRDSMVHKPDPGPNYPKFMEEYVSRREAGLNAYIKREDEPLPPDKEAELATVVLSDVKVIHKGYHFFTIFKRIAVDLVLTFRDRLESQPFFWSRTPAQAFRLVEVELSFLYDILHTKASHVHCPCGRFLRGISFSLIFLALVLFHQCDKQGYKRVDITITYVLLSAALVLEIMSIVLLLVSDWMIVWLDRRHLESLAAAIIRHVNLVLPNGKPRWSNSMRQYDLIRYFRRRPVSNIFLQINLPSLPHLFSGKLKVANVNIIEYFPKLRETWRNCWYISSLDVPDYLKKLIFEELKRKSKSAQNSSDLNGLRSCRGELALKRESCINLMWSVQKEFDESIMLWHIATTLCYQTEVSHSEQAGDERTYYLENNNKSRGGEVHVEIENSNSEEDQIGSDEQHYSTKLRAEISKMVSNYMMYLLVLQPAMMPPGIGKIRFQDTCAEAEKFFEAEEPTQDDKHACLLLLDVVTEIEPIEVKGDRSKSVLFDACRLAKELKQLNADKRWRVASAVWLELLGYAAINCGAYSHAKQLSSGGELLSHIWFLMVHMGIGEQYRIESGHARVKLIVDK</sequence>
<dbReference type="InterPro" id="IPR025315">
    <property type="entry name" value="DUF4220"/>
</dbReference>
<keyword evidence="1" id="KW-0812">Transmembrane</keyword>
<dbReference type="AlphaFoldDB" id="A0A9Q0CC56"/>
<dbReference type="EMBL" id="JAMQYH010000004">
    <property type="protein sequence ID" value="KAJ1691209.1"/>
    <property type="molecule type" value="Genomic_DNA"/>
</dbReference>
<dbReference type="Proteomes" id="UP001151287">
    <property type="component" value="Unassembled WGS sequence"/>
</dbReference>
<dbReference type="Pfam" id="PF04578">
    <property type="entry name" value="DUF594"/>
    <property type="match status" value="1"/>
</dbReference>
<dbReference type="InterPro" id="IPR007658">
    <property type="entry name" value="DUF594"/>
</dbReference>
<feature type="transmembrane region" description="Helical" evidence="1">
    <location>
        <begin position="48"/>
        <end position="65"/>
    </location>
</feature>
<dbReference type="OrthoDB" id="769871at2759"/>
<keyword evidence="1" id="KW-1133">Transmembrane helix</keyword>
<dbReference type="Pfam" id="PF13968">
    <property type="entry name" value="DUF4220"/>
    <property type="match status" value="1"/>
</dbReference>
<comment type="caution">
    <text evidence="3">The sequence shown here is derived from an EMBL/GenBank/DDBJ whole genome shotgun (WGS) entry which is preliminary data.</text>
</comment>
<evidence type="ECO:0000313" key="4">
    <source>
        <dbReference type="Proteomes" id="UP001151287"/>
    </source>
</evidence>
<dbReference type="PANTHER" id="PTHR31325">
    <property type="entry name" value="OS01G0798800 PROTEIN-RELATED"/>
    <property type="match status" value="1"/>
</dbReference>
<feature type="transmembrane region" description="Helical" evidence="1">
    <location>
        <begin position="85"/>
        <end position="105"/>
    </location>
</feature>
<name>A0A9Q0CC56_9POAL</name>
<feature type="transmembrane region" description="Helical" evidence="1">
    <location>
        <begin position="327"/>
        <end position="349"/>
    </location>
</feature>
<feature type="transmembrane region" description="Helical" evidence="1">
    <location>
        <begin position="112"/>
        <end position="132"/>
    </location>
</feature>
<keyword evidence="1" id="KW-0472">Membrane</keyword>
<gene>
    <name evidence="3" type="ORF">LUZ63_015364</name>
</gene>
<accession>A0A9Q0CC56</accession>
<feature type="transmembrane region" description="Helical" evidence="1">
    <location>
        <begin position="138"/>
        <end position="156"/>
    </location>
</feature>
<reference evidence="3" key="1">
    <citation type="journal article" date="2022" name="Cell">
        <title>Repeat-based holocentromeres influence genome architecture and karyotype evolution.</title>
        <authorList>
            <person name="Hofstatter P.G."/>
            <person name="Thangavel G."/>
            <person name="Lux T."/>
            <person name="Neumann P."/>
            <person name="Vondrak T."/>
            <person name="Novak P."/>
            <person name="Zhang M."/>
            <person name="Costa L."/>
            <person name="Castellani M."/>
            <person name="Scott A."/>
            <person name="Toegelov H."/>
            <person name="Fuchs J."/>
            <person name="Mata-Sucre Y."/>
            <person name="Dias Y."/>
            <person name="Vanzela A.L.L."/>
            <person name="Huettel B."/>
            <person name="Almeida C.C.S."/>
            <person name="Simkova H."/>
            <person name="Souza G."/>
            <person name="Pedrosa-Harand A."/>
            <person name="Macas J."/>
            <person name="Mayer K.F.X."/>
            <person name="Houben A."/>
            <person name="Marques A."/>
        </authorList>
    </citation>
    <scope>NUCLEOTIDE SEQUENCE</scope>
    <source>
        <strain evidence="3">RhyBre1mFocal</strain>
    </source>
</reference>
<feature type="transmembrane region" description="Helical" evidence="1">
    <location>
        <begin position="17"/>
        <end position="36"/>
    </location>
</feature>